<dbReference type="InterPro" id="IPR052707">
    <property type="entry name" value="OsmC_Ohr_Peroxiredoxin"/>
</dbReference>
<name>A0A1B1UML0_9BRAD</name>
<dbReference type="InterPro" id="IPR036102">
    <property type="entry name" value="OsmC/Ohrsf"/>
</dbReference>
<evidence type="ECO:0000313" key="1">
    <source>
        <dbReference type="EMBL" id="ANW03925.1"/>
    </source>
</evidence>
<evidence type="ECO:0000313" key="2">
    <source>
        <dbReference type="Proteomes" id="UP000092839"/>
    </source>
</evidence>
<dbReference type="InterPro" id="IPR003718">
    <property type="entry name" value="OsmC/Ohr_fam"/>
</dbReference>
<organism evidence="1 2">
    <name type="scientific">Bradyrhizobium icense</name>
    <dbReference type="NCBI Taxonomy" id="1274631"/>
    <lineage>
        <taxon>Bacteria</taxon>
        <taxon>Pseudomonadati</taxon>
        <taxon>Pseudomonadota</taxon>
        <taxon>Alphaproteobacteria</taxon>
        <taxon>Hyphomicrobiales</taxon>
        <taxon>Nitrobacteraceae</taxon>
        <taxon>Bradyrhizobium</taxon>
    </lineage>
</organism>
<dbReference type="OrthoDB" id="9795405at2"/>
<dbReference type="AlphaFoldDB" id="A0A1B1UML0"/>
<dbReference type="STRING" id="1274631.LMTR13_31065"/>
<dbReference type="EMBL" id="CP016428">
    <property type="protein sequence ID" value="ANW03925.1"/>
    <property type="molecule type" value="Genomic_DNA"/>
</dbReference>
<proteinExistence type="predicted"/>
<dbReference type="Proteomes" id="UP000092839">
    <property type="component" value="Chromosome"/>
</dbReference>
<sequence>MATGKTYKSFRYSNNLVWDTARRGRTSAPDKPDIEIGSPPEFKGDLGVWAPEEMLVAALNACMMLTFVSFAQSRRLEFVAYESSAEGLLANVDGKYRIVEVSVQPTLVLKSQADIAAARTIMAEVKENCFISNSITADVKLAPQFKLASDVAI</sequence>
<keyword evidence="2" id="KW-1185">Reference proteome</keyword>
<protein>
    <recommendedName>
        <fullName evidence="3">OsmC family peroxiredoxin</fullName>
    </recommendedName>
</protein>
<reference evidence="1 2" key="1">
    <citation type="submission" date="2016-07" db="EMBL/GenBank/DDBJ databases">
        <title>Complete genome sequence of Bradyrhizobium icense LMTR 13T, a potential inoculant strain isolated from lima bean (Phaseolus lunatus) in Peru.</title>
        <authorList>
            <person name="Ormeno-Orrillo E."/>
            <person name="Duran D."/>
            <person name="Rogel M.A."/>
            <person name="Rey L."/>
            <person name="Imperial J."/>
            <person name="Ruiz-Argueso T."/>
            <person name="Martinez-Romero E."/>
        </authorList>
    </citation>
    <scope>NUCLEOTIDE SEQUENCE [LARGE SCALE GENOMIC DNA]</scope>
    <source>
        <strain evidence="1 2">LMTR 13</strain>
    </source>
</reference>
<accession>A0A1B1UML0</accession>
<dbReference type="Gene3D" id="3.30.300.20">
    <property type="match status" value="1"/>
</dbReference>
<dbReference type="InterPro" id="IPR015946">
    <property type="entry name" value="KH_dom-like_a/b"/>
</dbReference>
<dbReference type="PANTHER" id="PTHR42830">
    <property type="entry name" value="OSMOTICALLY INDUCIBLE FAMILY PROTEIN"/>
    <property type="match status" value="1"/>
</dbReference>
<dbReference type="PANTHER" id="PTHR42830:SF2">
    <property type="entry name" value="OSMC_OHR FAMILY PROTEIN"/>
    <property type="match status" value="1"/>
</dbReference>
<gene>
    <name evidence="1" type="ORF">LMTR13_31065</name>
</gene>
<evidence type="ECO:0008006" key="3">
    <source>
        <dbReference type="Google" id="ProtNLM"/>
    </source>
</evidence>
<dbReference type="KEGG" id="bic:LMTR13_31065"/>
<dbReference type="Pfam" id="PF02566">
    <property type="entry name" value="OsmC"/>
    <property type="match status" value="1"/>
</dbReference>
<dbReference type="SUPFAM" id="SSF82784">
    <property type="entry name" value="OsmC-like"/>
    <property type="match status" value="1"/>
</dbReference>
<dbReference type="RefSeq" id="WP_065731089.1">
    <property type="nucleotide sequence ID" value="NZ_CP016428.1"/>
</dbReference>